<feature type="transmembrane region" description="Helical" evidence="9">
    <location>
        <begin position="173"/>
        <end position="193"/>
    </location>
</feature>
<keyword evidence="2" id="KW-0813">Transport</keyword>
<dbReference type="PANTHER" id="PTHR43394:SF1">
    <property type="entry name" value="ATP-BINDING CASSETTE SUB-FAMILY B MEMBER 10, MITOCHONDRIAL"/>
    <property type="match status" value="1"/>
</dbReference>
<dbReference type="InterPro" id="IPR036640">
    <property type="entry name" value="ABC1_TM_sf"/>
</dbReference>
<evidence type="ECO:0000256" key="1">
    <source>
        <dbReference type="ARBA" id="ARBA00004651"/>
    </source>
</evidence>
<protein>
    <submittedName>
        <fullName evidence="12">ABC transporter, ATP-binding/permease protein</fullName>
    </submittedName>
</protein>
<dbReference type="InterPro" id="IPR017871">
    <property type="entry name" value="ABC_transporter-like_CS"/>
</dbReference>
<dbReference type="Proteomes" id="UP000000692">
    <property type="component" value="Chromosome"/>
</dbReference>
<dbReference type="GO" id="GO:0005524">
    <property type="term" value="F:ATP binding"/>
    <property type="evidence" value="ECO:0007669"/>
    <property type="project" value="UniProtKB-KW"/>
</dbReference>
<dbReference type="GO" id="GO:0016887">
    <property type="term" value="F:ATP hydrolysis activity"/>
    <property type="evidence" value="ECO:0007669"/>
    <property type="project" value="InterPro"/>
</dbReference>
<keyword evidence="8 9" id="KW-0472">Membrane</keyword>
<dbReference type="PROSITE" id="PS00211">
    <property type="entry name" value="ABC_TRANSPORTER_1"/>
    <property type="match status" value="1"/>
</dbReference>
<evidence type="ECO:0000256" key="2">
    <source>
        <dbReference type="ARBA" id="ARBA00022448"/>
    </source>
</evidence>
<dbReference type="PATRIC" id="fig|759362.5.peg.1820"/>
<proteinExistence type="predicted"/>
<keyword evidence="5" id="KW-0547">Nucleotide-binding</keyword>
<dbReference type="Pfam" id="PF00664">
    <property type="entry name" value="ABC_membrane"/>
    <property type="match status" value="1"/>
</dbReference>
<dbReference type="CDD" id="cd18552">
    <property type="entry name" value="ABC_6TM_MsbA_like"/>
    <property type="match status" value="1"/>
</dbReference>
<dbReference type="RefSeq" id="WP_014537929.1">
    <property type="nucleotide sequence ID" value="NC_017384.1"/>
</dbReference>
<dbReference type="OrthoDB" id="9808328at2"/>
<evidence type="ECO:0000256" key="9">
    <source>
        <dbReference type="SAM" id="Phobius"/>
    </source>
</evidence>
<name>F9Y3H9_KETVW</name>
<dbReference type="HOGENOM" id="CLU_000604_84_3_5"/>
<feature type="transmembrane region" description="Helical" evidence="9">
    <location>
        <begin position="257"/>
        <end position="277"/>
    </location>
</feature>
<dbReference type="PROSITE" id="PS50929">
    <property type="entry name" value="ABC_TM1F"/>
    <property type="match status" value="1"/>
</dbReference>
<dbReference type="InterPro" id="IPR003593">
    <property type="entry name" value="AAA+_ATPase"/>
</dbReference>
<feature type="domain" description="ABC transporter" evidence="10">
    <location>
        <begin position="352"/>
        <end position="585"/>
    </location>
</feature>
<evidence type="ECO:0000256" key="7">
    <source>
        <dbReference type="ARBA" id="ARBA00022989"/>
    </source>
</evidence>
<dbReference type="PANTHER" id="PTHR43394">
    <property type="entry name" value="ATP-DEPENDENT PERMEASE MDL1, MITOCHONDRIAL"/>
    <property type="match status" value="1"/>
</dbReference>
<evidence type="ECO:0000313" key="13">
    <source>
        <dbReference type="Proteomes" id="UP000000692"/>
    </source>
</evidence>
<evidence type="ECO:0000313" key="12">
    <source>
        <dbReference type="EMBL" id="AEM41599.1"/>
    </source>
</evidence>
<gene>
    <name evidence="12" type="ordered locus">KVU_1760</name>
</gene>
<dbReference type="GO" id="GO:0015421">
    <property type="term" value="F:ABC-type oligopeptide transporter activity"/>
    <property type="evidence" value="ECO:0007669"/>
    <property type="project" value="TreeGrafter"/>
</dbReference>
<dbReference type="PROSITE" id="PS50893">
    <property type="entry name" value="ABC_TRANSPORTER_2"/>
    <property type="match status" value="1"/>
</dbReference>
<feature type="domain" description="ABC transmembrane type-1" evidence="11">
    <location>
        <begin position="36"/>
        <end position="318"/>
    </location>
</feature>
<dbReference type="GO" id="GO:0005886">
    <property type="term" value="C:plasma membrane"/>
    <property type="evidence" value="ECO:0007669"/>
    <property type="project" value="UniProtKB-SubCell"/>
</dbReference>
<reference evidence="12 13" key="1">
    <citation type="journal article" date="2011" name="J. Bacteriol.">
        <title>Complete genome sequence of the industrial strain Ketogulonicigenium vulgare WSH-001.</title>
        <authorList>
            <person name="Liu L."/>
            <person name="Li Y."/>
            <person name="Zhang J."/>
            <person name="Zhou Z."/>
            <person name="Liu J."/>
            <person name="Li X."/>
            <person name="Zhou J."/>
            <person name="Du G."/>
            <person name="Wang L."/>
            <person name="Chen J."/>
        </authorList>
    </citation>
    <scope>NUCLEOTIDE SEQUENCE [LARGE SCALE GENOMIC DNA]</scope>
    <source>
        <strain evidence="12 13">WSH-001</strain>
    </source>
</reference>
<dbReference type="InterPro" id="IPR027417">
    <property type="entry name" value="P-loop_NTPase"/>
</dbReference>
<evidence type="ECO:0000256" key="4">
    <source>
        <dbReference type="ARBA" id="ARBA00022692"/>
    </source>
</evidence>
<organism evidence="12 13">
    <name type="scientific">Ketogulonicigenium vulgare (strain WSH-001)</name>
    <dbReference type="NCBI Taxonomy" id="759362"/>
    <lineage>
        <taxon>Bacteria</taxon>
        <taxon>Pseudomonadati</taxon>
        <taxon>Pseudomonadota</taxon>
        <taxon>Alphaproteobacteria</taxon>
        <taxon>Rhodobacterales</taxon>
        <taxon>Roseobacteraceae</taxon>
        <taxon>Ketogulonicigenium</taxon>
    </lineage>
</organism>
<comment type="subcellular location">
    <subcellularLocation>
        <location evidence="1">Cell membrane</location>
        <topology evidence="1">Multi-pass membrane protein</topology>
    </subcellularLocation>
</comment>
<evidence type="ECO:0000256" key="3">
    <source>
        <dbReference type="ARBA" id="ARBA00022475"/>
    </source>
</evidence>
<sequence length="597" mass="64636">MTIPAPDSAQQTPDMQPHLFRWYWQEFLGRYWPLLLIAIILMAIEGATLASFAVMMQPMFDSIFEGGSRAALWGIGLAMLAIFTLRAFASLGQKILVTRVNELVGARLRARLLSHLMTLDGSFHQQHPPGQLIERVQGDVNGITSITAMILISLGRDLAAVLALFAVALVTDWQWTLIALVGIPLLVAPSLVVQRLVRRLTRKSREVEGTLSTRLDEVFHGINPVKLNNLEDYQSRRYRDLLGQKVRLATSSAAGKAAIPSLVDIMTGLGFMGVMVLGGGEILSGEKTMGQFMTFFTAMASVFGPLRRLAGLSGSWQAGQVALERLKSVLDIAASITPTDRPQPIPQAPPEIRLQDVRLDYGTTEVLHGVTFTAAAGKTTALVGASGAGKSSVFNLLPRLIDPSSGAVLINGISNKDFALHDLRDLFSVVSQDSALFDESLRDNILLDRPAPEDSMLEDVLAAAHVTDFLKALPEGLDSPVGPRGSALSGGQRQRVAIARALLRDTPVLLLDEATSALDTRSEVLVQQALEQLSHGRTTLVIAHRLSTIRNADSIVVMDAGRVVDQGTHDELLARGGIYADLYAMQFRSSAESETDE</sequence>
<keyword evidence="6 12" id="KW-0067">ATP-binding</keyword>
<evidence type="ECO:0000259" key="11">
    <source>
        <dbReference type="PROSITE" id="PS50929"/>
    </source>
</evidence>
<dbReference type="SMART" id="SM00382">
    <property type="entry name" value="AAA"/>
    <property type="match status" value="1"/>
</dbReference>
<feature type="transmembrane region" description="Helical" evidence="9">
    <location>
        <begin position="70"/>
        <end position="89"/>
    </location>
</feature>
<keyword evidence="3" id="KW-1003">Cell membrane</keyword>
<evidence type="ECO:0000256" key="5">
    <source>
        <dbReference type="ARBA" id="ARBA00022741"/>
    </source>
</evidence>
<feature type="transmembrane region" description="Helical" evidence="9">
    <location>
        <begin position="143"/>
        <end position="167"/>
    </location>
</feature>
<dbReference type="KEGG" id="kvl:KVU_1760"/>
<evidence type="ECO:0000256" key="6">
    <source>
        <dbReference type="ARBA" id="ARBA00022840"/>
    </source>
</evidence>
<dbReference type="InterPro" id="IPR039421">
    <property type="entry name" value="Type_1_exporter"/>
</dbReference>
<dbReference type="FunFam" id="3.40.50.300:FF:000221">
    <property type="entry name" value="Multidrug ABC transporter ATP-binding protein"/>
    <property type="match status" value="1"/>
</dbReference>
<dbReference type="Gene3D" id="3.40.50.300">
    <property type="entry name" value="P-loop containing nucleotide triphosphate hydrolases"/>
    <property type="match status" value="1"/>
</dbReference>
<dbReference type="InterPro" id="IPR011527">
    <property type="entry name" value="ABC1_TM_dom"/>
</dbReference>
<dbReference type="SUPFAM" id="SSF90123">
    <property type="entry name" value="ABC transporter transmembrane region"/>
    <property type="match status" value="1"/>
</dbReference>
<keyword evidence="13" id="KW-1185">Reference proteome</keyword>
<dbReference type="SUPFAM" id="SSF52540">
    <property type="entry name" value="P-loop containing nucleoside triphosphate hydrolases"/>
    <property type="match status" value="1"/>
</dbReference>
<dbReference type="AlphaFoldDB" id="F9Y3H9"/>
<keyword evidence="7 9" id="KW-1133">Transmembrane helix</keyword>
<feature type="transmembrane region" description="Helical" evidence="9">
    <location>
        <begin position="31"/>
        <end position="55"/>
    </location>
</feature>
<accession>F9Y3H9</accession>
<keyword evidence="4 9" id="KW-0812">Transmembrane</keyword>
<evidence type="ECO:0000259" key="10">
    <source>
        <dbReference type="PROSITE" id="PS50893"/>
    </source>
</evidence>
<dbReference type="EMBL" id="CP002018">
    <property type="protein sequence ID" value="AEM41599.1"/>
    <property type="molecule type" value="Genomic_DNA"/>
</dbReference>
<dbReference type="InterPro" id="IPR003439">
    <property type="entry name" value="ABC_transporter-like_ATP-bd"/>
</dbReference>
<dbReference type="Pfam" id="PF00005">
    <property type="entry name" value="ABC_tran"/>
    <property type="match status" value="1"/>
</dbReference>
<dbReference type="eggNOG" id="COG1132">
    <property type="taxonomic scope" value="Bacteria"/>
</dbReference>
<dbReference type="Gene3D" id="1.20.1560.10">
    <property type="entry name" value="ABC transporter type 1, transmembrane domain"/>
    <property type="match status" value="1"/>
</dbReference>
<evidence type="ECO:0000256" key="8">
    <source>
        <dbReference type="ARBA" id="ARBA00023136"/>
    </source>
</evidence>